<dbReference type="SUPFAM" id="SSF158791">
    <property type="entry name" value="MgtE N-terminal domain-like"/>
    <property type="match status" value="1"/>
</dbReference>
<sequence>MVDISAQASPAVTRVADALRSGALPDVAAYLPDMSPGDIAYLISASPPATRHELWSLLDHEQEADVLNELPDDIRNHFLADLQPEAVAEIIVQLDDDDVADILHELPQAETDLILDSLTTDDRERFETALSYPDDVAGGLMSTDTLTIRPDLTMDVVLRYLRRHTRLPENTDSLIVVSREDKYVGLLPVRTLLVSDPSASVREMMKTEREPLDAMTSADEVARRFERNDWISAPVVDPQGKLIGRITIDDVVDVIREQADHSLAVMAGLGDGDAFTPVLQTAPQRAVWLAVNLLTAILAASVISLFQATIEKVVALAVLMPIVASMGGIAGTQSLTVLIRAMAMGQINDRTEIWLVRREILVSALNGLIWAFVMALVTTYWFDDSTLGLIIAFAIIVNLLTAGIAGASLPLLLERLKIDPALAGGVILTTVTDVVGFWAFLGLAAYFYG</sequence>
<name>A0ABY6QA49_9GAMM</name>
<dbReference type="SUPFAM" id="SSF161093">
    <property type="entry name" value="MgtE membrane domain-like"/>
    <property type="match status" value="1"/>
</dbReference>
<comment type="function">
    <text evidence="9">Acts as a magnesium transporter.</text>
</comment>
<comment type="subunit">
    <text evidence="9">Homodimer.</text>
</comment>
<dbReference type="SMART" id="SM00924">
    <property type="entry name" value="MgtE_N"/>
    <property type="match status" value="1"/>
</dbReference>
<dbReference type="InterPro" id="IPR036739">
    <property type="entry name" value="SLC41_membr_dom_sf"/>
</dbReference>
<evidence type="ECO:0000256" key="9">
    <source>
        <dbReference type="RuleBase" id="RU362011"/>
    </source>
</evidence>
<dbReference type="Gene3D" id="1.25.60.10">
    <property type="entry name" value="MgtE N-terminal domain-like"/>
    <property type="match status" value="1"/>
</dbReference>
<keyword evidence="5 9" id="KW-0460">Magnesium</keyword>
<dbReference type="PROSITE" id="PS51371">
    <property type="entry name" value="CBS"/>
    <property type="match status" value="2"/>
</dbReference>
<feature type="transmembrane region" description="Helical" evidence="9">
    <location>
        <begin position="388"/>
        <end position="413"/>
    </location>
</feature>
<dbReference type="RefSeq" id="WP_279241942.1">
    <property type="nucleotide sequence ID" value="NZ_CP036501.1"/>
</dbReference>
<dbReference type="InterPro" id="IPR038076">
    <property type="entry name" value="MgtE_N_sf"/>
</dbReference>
<evidence type="ECO:0000256" key="6">
    <source>
        <dbReference type="ARBA" id="ARBA00022989"/>
    </source>
</evidence>
<feature type="transmembrane region" description="Helical" evidence="9">
    <location>
        <begin position="313"/>
        <end position="339"/>
    </location>
</feature>
<dbReference type="PANTHER" id="PTHR43773">
    <property type="entry name" value="MAGNESIUM TRANSPORTER MGTE"/>
    <property type="match status" value="1"/>
</dbReference>
<comment type="similarity">
    <text evidence="2 9">Belongs to the SLC41A transporter family.</text>
</comment>
<dbReference type="SMART" id="SM00116">
    <property type="entry name" value="CBS"/>
    <property type="match status" value="2"/>
</dbReference>
<keyword evidence="6 9" id="KW-1133">Transmembrane helix</keyword>
<dbReference type="InterPro" id="IPR006668">
    <property type="entry name" value="Mg_transptr_MgtE_intracell_dom"/>
</dbReference>
<organism evidence="11 12">
    <name type="scientific">Candidatus Paraluminiphilus aquimaris</name>
    <dbReference type="NCBI Taxonomy" id="2518994"/>
    <lineage>
        <taxon>Bacteria</taxon>
        <taxon>Pseudomonadati</taxon>
        <taxon>Pseudomonadota</taxon>
        <taxon>Gammaproteobacteria</taxon>
        <taxon>Cellvibrionales</taxon>
        <taxon>Halieaceae</taxon>
        <taxon>Candidatus Paraluminiphilus</taxon>
    </lineage>
</organism>
<dbReference type="InterPro" id="IPR000644">
    <property type="entry name" value="CBS_dom"/>
</dbReference>
<dbReference type="EMBL" id="CP036501">
    <property type="protein sequence ID" value="UZP75455.1"/>
    <property type="molecule type" value="Genomic_DNA"/>
</dbReference>
<dbReference type="InterPro" id="IPR006669">
    <property type="entry name" value="MgtE_transporter"/>
</dbReference>
<dbReference type="NCBIfam" id="TIGR00400">
    <property type="entry name" value="mgtE"/>
    <property type="match status" value="1"/>
</dbReference>
<dbReference type="InterPro" id="IPR006667">
    <property type="entry name" value="SLC41_membr_dom"/>
</dbReference>
<dbReference type="Gene3D" id="1.10.357.20">
    <property type="entry name" value="SLC41 divalent cation transporters, integral membrane domain"/>
    <property type="match status" value="1"/>
</dbReference>
<keyword evidence="8" id="KW-0129">CBS domain</keyword>
<dbReference type="InterPro" id="IPR046342">
    <property type="entry name" value="CBS_dom_sf"/>
</dbReference>
<keyword evidence="9" id="KW-1003">Cell membrane</keyword>
<keyword evidence="7 9" id="KW-0472">Membrane</keyword>
<evidence type="ECO:0000259" key="10">
    <source>
        <dbReference type="PROSITE" id="PS51371"/>
    </source>
</evidence>
<feature type="domain" description="CBS" evidence="10">
    <location>
        <begin position="141"/>
        <end position="203"/>
    </location>
</feature>
<protein>
    <recommendedName>
        <fullName evidence="9">Magnesium transporter MgtE</fullName>
    </recommendedName>
</protein>
<evidence type="ECO:0000256" key="5">
    <source>
        <dbReference type="ARBA" id="ARBA00022842"/>
    </source>
</evidence>
<feature type="transmembrane region" description="Helical" evidence="9">
    <location>
        <begin position="360"/>
        <end position="382"/>
    </location>
</feature>
<comment type="subcellular location">
    <subcellularLocation>
        <location evidence="9">Cell membrane</location>
        <topology evidence="9">Multi-pass membrane protein</topology>
    </subcellularLocation>
    <subcellularLocation>
        <location evidence="1">Membrane</location>
        <topology evidence="1">Multi-pass membrane protein</topology>
    </subcellularLocation>
</comment>
<evidence type="ECO:0000256" key="3">
    <source>
        <dbReference type="ARBA" id="ARBA00022448"/>
    </source>
</evidence>
<dbReference type="Pfam" id="PF03448">
    <property type="entry name" value="MgtE_N"/>
    <property type="match status" value="1"/>
</dbReference>
<evidence type="ECO:0000256" key="4">
    <source>
        <dbReference type="ARBA" id="ARBA00022692"/>
    </source>
</evidence>
<keyword evidence="9" id="KW-0479">Metal-binding</keyword>
<dbReference type="Pfam" id="PF00571">
    <property type="entry name" value="CBS"/>
    <property type="match status" value="2"/>
</dbReference>
<feature type="domain" description="CBS" evidence="10">
    <location>
        <begin position="204"/>
        <end position="263"/>
    </location>
</feature>
<keyword evidence="12" id="KW-1185">Reference proteome</keyword>
<feature type="transmembrane region" description="Helical" evidence="9">
    <location>
        <begin position="286"/>
        <end position="307"/>
    </location>
</feature>
<evidence type="ECO:0000256" key="7">
    <source>
        <dbReference type="ARBA" id="ARBA00023136"/>
    </source>
</evidence>
<evidence type="ECO:0000256" key="8">
    <source>
        <dbReference type="PROSITE-ProRule" id="PRU00703"/>
    </source>
</evidence>
<evidence type="ECO:0000313" key="12">
    <source>
        <dbReference type="Proteomes" id="UP001317963"/>
    </source>
</evidence>
<dbReference type="SUPFAM" id="SSF54631">
    <property type="entry name" value="CBS-domain pair"/>
    <property type="match status" value="1"/>
</dbReference>
<evidence type="ECO:0000256" key="1">
    <source>
        <dbReference type="ARBA" id="ARBA00004141"/>
    </source>
</evidence>
<feature type="transmembrane region" description="Helical" evidence="9">
    <location>
        <begin position="425"/>
        <end position="448"/>
    </location>
</feature>
<proteinExistence type="inferred from homology"/>
<dbReference type="PANTHER" id="PTHR43773:SF1">
    <property type="entry name" value="MAGNESIUM TRANSPORTER MGTE"/>
    <property type="match status" value="1"/>
</dbReference>
<keyword evidence="3 9" id="KW-0813">Transport</keyword>
<dbReference type="CDD" id="cd04606">
    <property type="entry name" value="CBS_pair_Mg_transporter"/>
    <property type="match status" value="1"/>
</dbReference>
<dbReference type="Proteomes" id="UP001317963">
    <property type="component" value="Chromosome"/>
</dbReference>
<dbReference type="Gene3D" id="3.10.580.10">
    <property type="entry name" value="CBS-domain"/>
    <property type="match status" value="1"/>
</dbReference>
<dbReference type="Pfam" id="PF01769">
    <property type="entry name" value="MgtE"/>
    <property type="match status" value="1"/>
</dbReference>
<accession>A0ABY6QA49</accession>
<gene>
    <name evidence="11" type="primary">mgtE</name>
    <name evidence="11" type="ORF">E0F26_12215</name>
</gene>
<evidence type="ECO:0000313" key="11">
    <source>
        <dbReference type="EMBL" id="UZP75455.1"/>
    </source>
</evidence>
<evidence type="ECO:0000256" key="2">
    <source>
        <dbReference type="ARBA" id="ARBA00009749"/>
    </source>
</evidence>
<reference evidence="11 12" key="1">
    <citation type="submission" date="2019-02" db="EMBL/GenBank/DDBJ databases">
        <title>Halieaceae_genomes.</title>
        <authorList>
            <person name="Li S.-H."/>
        </authorList>
    </citation>
    <scope>NUCLEOTIDE SEQUENCE [LARGE SCALE GENOMIC DNA]</scope>
    <source>
        <strain evidence="11 12">JH123</strain>
    </source>
</reference>
<keyword evidence="4 9" id="KW-0812">Transmembrane</keyword>